<feature type="binding site" evidence="9">
    <location>
        <position position="189"/>
    </location>
    <ligand>
        <name>Ca(2+)</name>
        <dbReference type="ChEBI" id="CHEBI:29108"/>
        <label>3</label>
    </ligand>
</feature>
<comment type="cofactor">
    <cofactor evidence="9">
        <name>Ca(2+)</name>
        <dbReference type="ChEBI" id="CHEBI:29108"/>
    </cofactor>
    <text evidence="9">Can bind about 5 Ca(2+) ions per subunit.</text>
</comment>
<dbReference type="InterPro" id="IPR021158">
    <property type="entry name" value="Pept_M10A_Zn_BS"/>
</dbReference>
<feature type="binding site" evidence="9">
    <location>
        <position position="187"/>
    </location>
    <ligand>
        <name>Zn(2+)</name>
        <dbReference type="ChEBI" id="CHEBI:29105"/>
        <label>1</label>
    </ligand>
</feature>
<feature type="binding site" evidence="9">
    <location>
        <position position="192"/>
    </location>
    <ligand>
        <name>Ca(2+)</name>
        <dbReference type="ChEBI" id="CHEBI:29108"/>
        <label>1</label>
    </ligand>
</feature>
<dbReference type="Gene3D" id="3.40.390.10">
    <property type="entry name" value="Collagenase (Catalytic Domain)"/>
    <property type="match status" value="2"/>
</dbReference>
<accession>A0A0R0KYB1</accession>
<dbReference type="Proteomes" id="UP000008827">
    <property type="component" value="Chromosome 2"/>
</dbReference>
<feature type="domain" description="Peptidase metallopeptidase" evidence="11">
    <location>
        <begin position="124"/>
        <end position="262"/>
    </location>
</feature>
<dbReference type="SMR" id="A0A0R0KYB1"/>
<dbReference type="GO" id="GO:0031012">
    <property type="term" value="C:extracellular matrix"/>
    <property type="evidence" value="ECO:0007669"/>
    <property type="project" value="InterPro"/>
</dbReference>
<feature type="binding site" evidence="9">
    <location>
        <position position="221"/>
    </location>
    <ligand>
        <name>Zn(2+)</name>
        <dbReference type="ChEBI" id="CHEBI:29105"/>
        <label>2</label>
        <note>catalytic</note>
    </ligand>
</feature>
<evidence type="ECO:0000256" key="8">
    <source>
        <dbReference type="PIRSR" id="PIRSR621190-1"/>
    </source>
</evidence>
<dbReference type="GO" id="GO:0004222">
    <property type="term" value="F:metalloendopeptidase activity"/>
    <property type="evidence" value="ECO:0000318"/>
    <property type="project" value="GO_Central"/>
</dbReference>
<dbReference type="InterPro" id="IPR001818">
    <property type="entry name" value="Pept_M10_metallopeptidase"/>
</dbReference>
<feature type="binding site" evidence="9">
    <location>
        <position position="162"/>
    </location>
    <ligand>
        <name>Zn(2+)</name>
        <dbReference type="ChEBI" id="CHEBI:29105"/>
        <label>1</label>
    </ligand>
</feature>
<keyword evidence="6" id="KW-0482">Metalloprotease</keyword>
<evidence type="ECO:0000313" key="13">
    <source>
        <dbReference type="EnsemblPlants" id="KRH69448"/>
    </source>
</evidence>
<evidence type="ECO:0000256" key="9">
    <source>
        <dbReference type="PIRSR" id="PIRSR621190-2"/>
    </source>
</evidence>
<dbReference type="InterPro" id="IPR006026">
    <property type="entry name" value="Peptidase_Metallo"/>
</dbReference>
<evidence type="ECO:0000256" key="3">
    <source>
        <dbReference type="ARBA" id="ARBA00022729"/>
    </source>
</evidence>
<dbReference type="SUPFAM" id="SSF55486">
    <property type="entry name" value="Metalloproteases ('zincins'), catalytic domain"/>
    <property type="match status" value="1"/>
</dbReference>
<evidence type="ECO:0000256" key="5">
    <source>
        <dbReference type="ARBA" id="ARBA00022833"/>
    </source>
</evidence>
<feature type="binding site" evidence="9">
    <location>
        <position position="217"/>
    </location>
    <ligand>
        <name>Zn(2+)</name>
        <dbReference type="ChEBI" id="CHEBI:29105"/>
        <label>2</label>
        <note>catalytic</note>
    </ligand>
</feature>
<sequence>MTLFNHQGLLVALSIVHFLATSFPSVSAISFPTPNHGSWDEFTTYTRGHNYKGLSNVKNYFHHLGYIPNPNNYNLDITGKLDNNTLRQLTTPRCGVPDIINTNTTTQHTQLHIHTVSHYSFFNGAPRWPAGTRQLTYAFSPELNLNCAAKSLFARAFNSGDHNDGLPFDGPLGEWAHAFAPTNGWCHFDADEYWVASGDVTQSPVARAVDLESIAVHEIGHLLGLHHSSDQRAIMYAYLPPRTRKVNLAQDDINGIRHLYCLWMLLNEHE</sequence>
<feature type="binding site" description="in inhibited form" evidence="9">
    <location>
        <position position="94"/>
    </location>
    <ligand>
        <name>Zn(2+)</name>
        <dbReference type="ChEBI" id="CHEBI:29105"/>
        <label>2</label>
        <note>catalytic</note>
    </ligand>
</feature>
<dbReference type="PaxDb" id="3847-GLYMA02G03170.2"/>
<evidence type="ECO:0000259" key="11">
    <source>
        <dbReference type="SMART" id="SM00235"/>
    </source>
</evidence>
<feature type="binding site" evidence="9">
    <location>
        <position position="227"/>
    </location>
    <ligand>
        <name>Zn(2+)</name>
        <dbReference type="ChEBI" id="CHEBI:29105"/>
        <label>2</label>
        <note>catalytic</note>
    </ligand>
</feature>
<feature type="active site" evidence="8">
    <location>
        <position position="218"/>
    </location>
</feature>
<dbReference type="GO" id="GO:0006508">
    <property type="term" value="P:proteolysis"/>
    <property type="evidence" value="ECO:0007669"/>
    <property type="project" value="UniProtKB-KW"/>
</dbReference>
<dbReference type="InterPro" id="IPR024079">
    <property type="entry name" value="MetalloPept_cat_dom_sf"/>
</dbReference>
<dbReference type="InterPro" id="IPR036365">
    <property type="entry name" value="PGBD-like_sf"/>
</dbReference>
<evidence type="ECO:0000313" key="14">
    <source>
        <dbReference type="Proteomes" id="UP000008827"/>
    </source>
</evidence>
<keyword evidence="3 10" id="KW-0732">Signal</keyword>
<dbReference type="SUPFAM" id="SSF47090">
    <property type="entry name" value="PGBD-like"/>
    <property type="match status" value="1"/>
</dbReference>
<dbReference type="PROSITE" id="PS00546">
    <property type="entry name" value="CYSTEINE_SWITCH"/>
    <property type="match status" value="1"/>
</dbReference>
<keyword evidence="7" id="KW-0865">Zymogen</keyword>
<evidence type="ECO:0000256" key="4">
    <source>
        <dbReference type="ARBA" id="ARBA00022801"/>
    </source>
</evidence>
<evidence type="ECO:0000256" key="6">
    <source>
        <dbReference type="ARBA" id="ARBA00023049"/>
    </source>
</evidence>
<feature type="binding site" evidence="9">
    <location>
        <position position="235"/>
    </location>
    <ligand>
        <name>Zn(2+)</name>
        <dbReference type="ChEBI" id="CHEBI:29105"/>
        <label>2</label>
        <note>catalytic</note>
    </ligand>
</feature>
<dbReference type="Gramene" id="KRH69448">
    <property type="protein sequence ID" value="KRH69448"/>
    <property type="gene ID" value="GLYMA_02G027700"/>
</dbReference>
<keyword evidence="1" id="KW-0645">Protease</keyword>
<reference evidence="13" key="2">
    <citation type="submission" date="2018-02" db="UniProtKB">
        <authorList>
            <consortium name="EnsemblPlants"/>
        </authorList>
    </citation>
    <scope>IDENTIFICATION</scope>
    <source>
        <strain evidence="13">Williams 82</strain>
    </source>
</reference>
<evidence type="ECO:0000256" key="10">
    <source>
        <dbReference type="SAM" id="SignalP"/>
    </source>
</evidence>
<dbReference type="EnsemblPlants" id="KRH69448">
    <property type="protein sequence ID" value="KRH69448"/>
    <property type="gene ID" value="GLYMA_02G027700"/>
</dbReference>
<feature type="binding site" evidence="9">
    <location>
        <position position="177"/>
    </location>
    <ligand>
        <name>Zn(2+)</name>
        <dbReference type="ChEBI" id="CHEBI:29105"/>
        <label>1</label>
    </ligand>
</feature>
<dbReference type="AlphaFoldDB" id="A0A0R0KYB1"/>
<dbReference type="Pfam" id="PF00413">
    <property type="entry name" value="Peptidase_M10"/>
    <property type="match status" value="1"/>
</dbReference>
<keyword evidence="14" id="KW-1185">Reference proteome</keyword>
<dbReference type="STRING" id="3847.A0A0R0KYB1"/>
<dbReference type="GO" id="GO:0008270">
    <property type="term" value="F:zinc ion binding"/>
    <property type="evidence" value="ECO:0007669"/>
    <property type="project" value="InterPro"/>
</dbReference>
<keyword evidence="9" id="KW-0106">Calcium</keyword>
<organism evidence="12">
    <name type="scientific">Glycine max</name>
    <name type="common">Soybean</name>
    <name type="synonym">Glycine hispida</name>
    <dbReference type="NCBI Taxonomy" id="3847"/>
    <lineage>
        <taxon>Eukaryota</taxon>
        <taxon>Viridiplantae</taxon>
        <taxon>Streptophyta</taxon>
        <taxon>Embryophyta</taxon>
        <taxon>Tracheophyta</taxon>
        <taxon>Spermatophyta</taxon>
        <taxon>Magnoliopsida</taxon>
        <taxon>eudicotyledons</taxon>
        <taxon>Gunneridae</taxon>
        <taxon>Pentapetalae</taxon>
        <taxon>rosids</taxon>
        <taxon>fabids</taxon>
        <taxon>Fabales</taxon>
        <taxon>Fabaceae</taxon>
        <taxon>Papilionoideae</taxon>
        <taxon>50 kb inversion clade</taxon>
        <taxon>NPAAA clade</taxon>
        <taxon>indigoferoid/millettioid clade</taxon>
        <taxon>Phaseoleae</taxon>
        <taxon>Glycine</taxon>
        <taxon>Glycine subgen. Soja</taxon>
    </lineage>
</organism>
<reference evidence="12 13" key="1">
    <citation type="journal article" date="2010" name="Nature">
        <title>Genome sequence of the palaeopolyploid soybean.</title>
        <authorList>
            <person name="Schmutz J."/>
            <person name="Cannon S.B."/>
            <person name="Schlueter J."/>
            <person name="Ma J."/>
            <person name="Mitros T."/>
            <person name="Nelson W."/>
            <person name="Hyten D.L."/>
            <person name="Song Q."/>
            <person name="Thelen J.J."/>
            <person name="Cheng J."/>
            <person name="Xu D."/>
            <person name="Hellsten U."/>
            <person name="May G.D."/>
            <person name="Yu Y."/>
            <person name="Sakurai T."/>
            <person name="Umezawa T."/>
            <person name="Bhattacharyya M.K."/>
            <person name="Sandhu D."/>
            <person name="Valliyodan B."/>
            <person name="Lindquist E."/>
            <person name="Peto M."/>
            <person name="Grant D."/>
            <person name="Shu S."/>
            <person name="Goodstein D."/>
            <person name="Barry K."/>
            <person name="Futrell-Griggs M."/>
            <person name="Abernathy B."/>
            <person name="Du J."/>
            <person name="Tian Z."/>
            <person name="Zhu L."/>
            <person name="Gill N."/>
            <person name="Joshi T."/>
            <person name="Libault M."/>
            <person name="Sethuraman A."/>
            <person name="Zhang X.-C."/>
            <person name="Shinozaki K."/>
            <person name="Nguyen H.T."/>
            <person name="Wing R.A."/>
            <person name="Cregan P."/>
            <person name="Specht J."/>
            <person name="Grimwood J."/>
            <person name="Rokhsar D."/>
            <person name="Stacey G."/>
            <person name="Shoemaker R.C."/>
            <person name="Jackson S.A."/>
        </authorList>
    </citation>
    <scope>NUCLEOTIDE SEQUENCE</scope>
    <source>
        <strain evidence="13">cv. Williams 82</strain>
        <tissue evidence="12">Callus</tissue>
    </source>
</reference>
<feature type="chain" id="PRO_5014522308" description="Peptidase metallopeptidase domain-containing protein" evidence="10">
    <location>
        <begin position="29"/>
        <end position="270"/>
    </location>
</feature>
<feature type="binding site" evidence="9">
    <location>
        <position position="170"/>
    </location>
    <ligand>
        <name>Ca(2+)</name>
        <dbReference type="ChEBI" id="CHEBI:29108"/>
        <label>3</label>
    </ligand>
</feature>
<name>A0A0R0KYB1_SOYBN</name>
<feature type="binding site" evidence="9">
    <location>
        <position position="164"/>
    </location>
    <ligand>
        <name>Zn(2+)</name>
        <dbReference type="ChEBI" id="CHEBI:29105"/>
        <label>1</label>
    </ligand>
</feature>
<dbReference type="SMART" id="SM00235">
    <property type="entry name" value="ZnMc"/>
    <property type="match status" value="1"/>
</dbReference>
<evidence type="ECO:0000256" key="1">
    <source>
        <dbReference type="ARBA" id="ARBA00022670"/>
    </source>
</evidence>
<proteinExistence type="predicted"/>
<comment type="cofactor">
    <cofactor evidence="9">
        <name>Zn(2+)</name>
        <dbReference type="ChEBI" id="CHEBI:29105"/>
    </cofactor>
    <text evidence="9">Binds 2 Zn(2+) ions per subunit.</text>
</comment>
<feature type="binding site" evidence="9">
    <location>
        <position position="192"/>
    </location>
    <ligand>
        <name>Ca(2+)</name>
        <dbReference type="ChEBI" id="CHEBI:29108"/>
        <label>3</label>
    </ligand>
</feature>
<gene>
    <name evidence="12" type="ORF">GLYMA_02G027700</name>
</gene>
<evidence type="ECO:0000313" key="12">
    <source>
        <dbReference type="EMBL" id="KRH69448.1"/>
    </source>
</evidence>
<dbReference type="OMA" id="LCTIESK"/>
<keyword evidence="2 9" id="KW-0479">Metal-binding</keyword>
<dbReference type="PANTHER" id="PTHR10201:SF260">
    <property type="entry name" value="METALLOENDOPROTEINASE 1"/>
    <property type="match status" value="1"/>
</dbReference>
<reference evidence="12" key="3">
    <citation type="submission" date="2018-07" db="EMBL/GenBank/DDBJ databases">
        <title>WGS assembly of Glycine max.</title>
        <authorList>
            <person name="Schmutz J."/>
            <person name="Cannon S."/>
            <person name="Schlueter J."/>
            <person name="Ma J."/>
            <person name="Mitros T."/>
            <person name="Nelson W."/>
            <person name="Hyten D."/>
            <person name="Song Q."/>
            <person name="Thelen J."/>
            <person name="Cheng J."/>
            <person name="Xu D."/>
            <person name="Hellsten U."/>
            <person name="May G."/>
            <person name="Yu Y."/>
            <person name="Sakurai T."/>
            <person name="Umezawa T."/>
            <person name="Bhattacharyya M."/>
            <person name="Sandhu D."/>
            <person name="Valliyodan B."/>
            <person name="Lindquist E."/>
            <person name="Peto M."/>
            <person name="Grant D."/>
            <person name="Shu S."/>
            <person name="Goodstein D."/>
            <person name="Barry K."/>
            <person name="Futrell-Griggs M."/>
            <person name="Abernathy B."/>
            <person name="Du J."/>
            <person name="Tian Z."/>
            <person name="Zhu L."/>
            <person name="Gill N."/>
            <person name="Joshi T."/>
            <person name="Libault M."/>
            <person name="Sethuraman A."/>
            <person name="Zhang X."/>
            <person name="Shinozaki K."/>
            <person name="Nguyen H."/>
            <person name="Wing R."/>
            <person name="Cregan P."/>
            <person name="Specht J."/>
            <person name="Grimwood J."/>
            <person name="Rokhsar D."/>
            <person name="Stacey G."/>
            <person name="Shoemaker R."/>
            <person name="Jackson S."/>
        </authorList>
    </citation>
    <scope>NUCLEOTIDE SEQUENCE</scope>
    <source>
        <tissue evidence="12">Callus</tissue>
    </source>
</reference>
<protein>
    <recommendedName>
        <fullName evidence="11">Peptidase metallopeptidase domain-containing protein</fullName>
    </recommendedName>
</protein>
<feature type="signal peptide" evidence="10">
    <location>
        <begin position="1"/>
        <end position="28"/>
    </location>
</feature>
<dbReference type="PRINTS" id="PR00138">
    <property type="entry name" value="MATRIXIN"/>
</dbReference>
<evidence type="ECO:0000256" key="2">
    <source>
        <dbReference type="ARBA" id="ARBA00022723"/>
    </source>
</evidence>
<evidence type="ECO:0000256" key="7">
    <source>
        <dbReference type="ARBA" id="ARBA00023145"/>
    </source>
</evidence>
<dbReference type="InParanoid" id="A0A0R0KYB1"/>
<keyword evidence="4" id="KW-0378">Hydrolase</keyword>
<dbReference type="EMBL" id="CM000835">
    <property type="protein sequence ID" value="KRH69448.1"/>
    <property type="molecule type" value="Genomic_DNA"/>
</dbReference>
<dbReference type="InterPro" id="IPR021190">
    <property type="entry name" value="Pept_M10A"/>
</dbReference>
<dbReference type="PANTHER" id="PTHR10201">
    <property type="entry name" value="MATRIX METALLOPROTEINASE"/>
    <property type="match status" value="1"/>
</dbReference>
<feature type="binding site" evidence="9">
    <location>
        <position position="169"/>
    </location>
    <ligand>
        <name>Ca(2+)</name>
        <dbReference type="ChEBI" id="CHEBI:29108"/>
        <label>3</label>
    </ligand>
</feature>
<dbReference type="GO" id="GO:0030574">
    <property type="term" value="P:collagen catabolic process"/>
    <property type="evidence" value="ECO:0000318"/>
    <property type="project" value="GO_Central"/>
</dbReference>
<keyword evidence="5 9" id="KW-0862">Zinc</keyword>
<dbReference type="GO" id="GO:0030198">
    <property type="term" value="P:extracellular matrix organization"/>
    <property type="evidence" value="ECO:0000318"/>
    <property type="project" value="GO_Central"/>
</dbReference>